<dbReference type="EMBL" id="JAHQIW010006046">
    <property type="protein sequence ID" value="KAJ1367933.1"/>
    <property type="molecule type" value="Genomic_DNA"/>
</dbReference>
<keyword evidence="1" id="KW-1133">Transmembrane helix</keyword>
<proteinExistence type="predicted"/>
<comment type="caution">
    <text evidence="2">The sequence shown here is derived from an EMBL/GenBank/DDBJ whole genome shotgun (WGS) entry which is preliminary data.</text>
</comment>
<dbReference type="AlphaFoldDB" id="A0AAD5R1K1"/>
<reference evidence="2" key="1">
    <citation type="submission" date="2021-06" db="EMBL/GenBank/DDBJ databases">
        <title>Parelaphostrongylus tenuis whole genome reference sequence.</title>
        <authorList>
            <person name="Garwood T.J."/>
            <person name="Larsen P.A."/>
            <person name="Fountain-Jones N.M."/>
            <person name="Garbe J.R."/>
            <person name="Macchietto M.G."/>
            <person name="Kania S.A."/>
            <person name="Gerhold R.W."/>
            <person name="Richards J.E."/>
            <person name="Wolf T.M."/>
        </authorList>
    </citation>
    <scope>NUCLEOTIDE SEQUENCE</scope>
    <source>
        <strain evidence="2">MNPRO001-30</strain>
        <tissue evidence="2">Meninges</tissue>
    </source>
</reference>
<evidence type="ECO:0000313" key="2">
    <source>
        <dbReference type="EMBL" id="KAJ1367933.1"/>
    </source>
</evidence>
<gene>
    <name evidence="2" type="ORF">KIN20_028962</name>
</gene>
<keyword evidence="1" id="KW-0472">Membrane</keyword>
<organism evidence="2 3">
    <name type="scientific">Parelaphostrongylus tenuis</name>
    <name type="common">Meningeal worm</name>
    <dbReference type="NCBI Taxonomy" id="148309"/>
    <lineage>
        <taxon>Eukaryota</taxon>
        <taxon>Metazoa</taxon>
        <taxon>Ecdysozoa</taxon>
        <taxon>Nematoda</taxon>
        <taxon>Chromadorea</taxon>
        <taxon>Rhabditida</taxon>
        <taxon>Rhabditina</taxon>
        <taxon>Rhabditomorpha</taxon>
        <taxon>Strongyloidea</taxon>
        <taxon>Metastrongylidae</taxon>
        <taxon>Parelaphostrongylus</taxon>
    </lineage>
</organism>
<keyword evidence="1" id="KW-0812">Transmembrane</keyword>
<name>A0AAD5R1K1_PARTN</name>
<feature type="transmembrane region" description="Helical" evidence="1">
    <location>
        <begin position="48"/>
        <end position="67"/>
    </location>
</feature>
<protein>
    <submittedName>
        <fullName evidence="2">Uncharacterized protein</fullName>
    </submittedName>
</protein>
<evidence type="ECO:0000313" key="3">
    <source>
        <dbReference type="Proteomes" id="UP001196413"/>
    </source>
</evidence>
<evidence type="ECO:0000256" key="1">
    <source>
        <dbReference type="SAM" id="Phobius"/>
    </source>
</evidence>
<sequence>MRYNTNLGHLMMRRMAGEKAVMIAMPLKQASIKNEHSYKHNKTLDQPIIISLLVSISTVVGCGVMPAGQGSEQEIIFMRVVGPSPSRALPLCLSLWFTLARRMLFGFLGIATTEEGAKGLVQRLVMQTVSV</sequence>
<keyword evidence="3" id="KW-1185">Reference proteome</keyword>
<dbReference type="Proteomes" id="UP001196413">
    <property type="component" value="Unassembled WGS sequence"/>
</dbReference>
<accession>A0AAD5R1K1</accession>